<accession>A0ABY6XVJ5</accession>
<evidence type="ECO:0000313" key="1">
    <source>
        <dbReference type="EMBL" id="VWC90023.1"/>
    </source>
</evidence>
<reference evidence="1 2" key="1">
    <citation type="submission" date="2019-09" db="EMBL/GenBank/DDBJ databases">
        <authorList>
            <person name="Depoorter E."/>
        </authorList>
    </citation>
    <scope>NUCLEOTIDE SEQUENCE [LARGE SCALE GENOMIC DNA]</scope>
    <source>
        <strain evidence="1 2">R-17378</strain>
    </source>
</reference>
<sequence>MGFPTVVNVQAAPAVLGDFCDSNPRATVNAGQGALVAGPNGVAVGSFAWVNPADGRTVNNYGSGVPDGFVHRNQQGIITAFLADDTLLLPAGYAMTLFSAGGFWAKNAGASTSSKGQSIYVNNSTGAVQFGSNWTGASVTGSIATDVVTGSIAGTTLTVTAVTTGQMNVGETISGTGVASGTQILSQLTGTAGGVGTYQVSGAAQTVASTTITGSYGLMTVTAVSSGTLALGDAISGTGITAGNSIIAFGTGTGGNGTYVVSIGQTISSETITVASGTLLPNWTAASSGAPGELVKITTWPVVSA</sequence>
<comment type="caution">
    <text evidence="1">The sequence shown here is derived from an EMBL/GenBank/DDBJ whole genome shotgun (WGS) entry which is preliminary data.</text>
</comment>
<keyword evidence="2" id="KW-1185">Reference proteome</keyword>
<dbReference type="InterPro" id="IPR056914">
    <property type="entry name" value="Gp53-like"/>
</dbReference>
<dbReference type="Pfam" id="PF23982">
    <property type="entry name" value="XM1_gp53_minor_capsid"/>
    <property type="match status" value="1"/>
</dbReference>
<dbReference type="RefSeq" id="WP_174958556.1">
    <property type="nucleotide sequence ID" value="NZ_CABVQG010000016.1"/>
</dbReference>
<gene>
    <name evidence="1" type="ORF">BLA17378_04504</name>
</gene>
<organism evidence="1 2">
    <name type="scientific">Burkholderia aenigmatica</name>
    <dbReference type="NCBI Taxonomy" id="2015348"/>
    <lineage>
        <taxon>Bacteria</taxon>
        <taxon>Pseudomonadati</taxon>
        <taxon>Pseudomonadota</taxon>
        <taxon>Betaproteobacteria</taxon>
        <taxon>Burkholderiales</taxon>
        <taxon>Burkholderiaceae</taxon>
        <taxon>Burkholderia</taxon>
        <taxon>Burkholderia cepacia complex</taxon>
    </lineage>
</organism>
<dbReference type="Proteomes" id="UP000494120">
    <property type="component" value="Unassembled WGS sequence"/>
</dbReference>
<dbReference type="EMBL" id="CABVQG010000016">
    <property type="protein sequence ID" value="VWC90023.1"/>
    <property type="molecule type" value="Genomic_DNA"/>
</dbReference>
<proteinExistence type="predicted"/>
<name>A0ABY6XVJ5_9BURK</name>
<protein>
    <submittedName>
        <fullName evidence="1">Uncharacterized protein</fullName>
    </submittedName>
</protein>
<evidence type="ECO:0000313" key="2">
    <source>
        <dbReference type="Proteomes" id="UP000494120"/>
    </source>
</evidence>